<evidence type="ECO:0000313" key="8">
    <source>
        <dbReference type="Proteomes" id="UP001487740"/>
    </source>
</evidence>
<evidence type="ECO:0000256" key="3">
    <source>
        <dbReference type="ARBA" id="ARBA00022692"/>
    </source>
</evidence>
<dbReference type="PANTHER" id="PTHR15876">
    <property type="entry name" value="TRANSMEMBRANE PROTEIN ADIPOCYTE-ASSOCIATED 1"/>
    <property type="match status" value="1"/>
</dbReference>
<feature type="transmembrane region" description="Helical" evidence="6">
    <location>
        <begin position="292"/>
        <end position="310"/>
    </location>
</feature>
<evidence type="ECO:0000256" key="5">
    <source>
        <dbReference type="ARBA" id="ARBA00023136"/>
    </source>
</evidence>
<comment type="subcellular location">
    <subcellularLocation>
        <location evidence="1">Membrane</location>
        <topology evidence="1">Multi-pass membrane protein</topology>
    </subcellularLocation>
</comment>
<feature type="transmembrane region" description="Helical" evidence="6">
    <location>
        <begin position="66"/>
        <end position="86"/>
    </location>
</feature>
<evidence type="ECO:0000256" key="2">
    <source>
        <dbReference type="ARBA" id="ARBA00010125"/>
    </source>
</evidence>
<keyword evidence="3 6" id="KW-0812">Transmembrane</keyword>
<comment type="similarity">
    <text evidence="2">Belongs to the UPF0359 family.</text>
</comment>
<gene>
    <name evidence="7" type="ORF">O3P69_019596</name>
</gene>
<dbReference type="InterPro" id="IPR018781">
    <property type="entry name" value="TPRA1/CAND2/CAND8"/>
</dbReference>
<dbReference type="GO" id="GO:0005886">
    <property type="term" value="C:plasma membrane"/>
    <property type="evidence" value="ECO:0007669"/>
    <property type="project" value="TreeGrafter"/>
</dbReference>
<dbReference type="EMBL" id="JARAKH010000043">
    <property type="protein sequence ID" value="KAK8379706.1"/>
    <property type="molecule type" value="Genomic_DNA"/>
</dbReference>
<protein>
    <recommendedName>
        <fullName evidence="9">Transmembrane protein adipocyte-associated 1 homolog</fullName>
    </recommendedName>
</protein>
<evidence type="ECO:0000256" key="6">
    <source>
        <dbReference type="SAM" id="Phobius"/>
    </source>
</evidence>
<feature type="transmembrane region" description="Helical" evidence="6">
    <location>
        <begin position="213"/>
        <end position="237"/>
    </location>
</feature>
<accession>A0AAW0SWH6</accession>
<dbReference type="PANTHER" id="PTHR15876:SF8">
    <property type="entry name" value="TRANSMEMBRANE PROTEIN ADIPOCYTE-ASSOCIATED 1"/>
    <property type="match status" value="1"/>
</dbReference>
<proteinExistence type="inferred from homology"/>
<sequence length="420" mass="46818">MASLEDISGGVGLNTTITTTTTTTTTTPTTVNVSNLSTTVPPQPDEGDEEEFCKYILYLDIADSRVGVWDLLLLLPTLLFLIGLLVKINSARLKLRAVHSPIYATFYGLIWLNTLVSLARCIVSMTVSATTHSGDVANKLLYVVVCFFLLTTEMSVVIFAIFFGHLDNRTSIRRVLVVTSMIALPYAAVQGALEILKPDPDFFVAARNYDLFGHGGCLFWLGSSIVFTLIYSFILLLRLDCLRKRFLFLLWMPMKRAFYIYLAFLACLNLVQSVGCLLHHLRIFPGLCLVNFTTWTYFSLLTPLIYYTFISEFFGQKSREQVENIVFSYKSEDEDDTSSLPLPGPEFPQQNIYQCSSAPYSSLGEEGMVVGGLVNTRDLHTTPVNPLYTASLQSPDSITGYSINSVDDITINAYNKSQAQ</sequence>
<keyword evidence="8" id="KW-1185">Reference proteome</keyword>
<name>A0AAW0SWH6_SCYPA</name>
<reference evidence="7 8" key="1">
    <citation type="submission" date="2023-03" db="EMBL/GenBank/DDBJ databases">
        <title>High-quality genome of Scylla paramamosain provides insights in environmental adaptation.</title>
        <authorList>
            <person name="Zhang L."/>
        </authorList>
    </citation>
    <scope>NUCLEOTIDE SEQUENCE [LARGE SCALE GENOMIC DNA]</scope>
    <source>
        <strain evidence="7">LZ_2023a</strain>
        <tissue evidence="7">Muscle</tissue>
    </source>
</reference>
<feature type="transmembrane region" description="Helical" evidence="6">
    <location>
        <begin position="175"/>
        <end position="193"/>
    </location>
</feature>
<evidence type="ECO:0008006" key="9">
    <source>
        <dbReference type="Google" id="ProtNLM"/>
    </source>
</evidence>
<organism evidence="7 8">
    <name type="scientific">Scylla paramamosain</name>
    <name type="common">Mud crab</name>
    <dbReference type="NCBI Taxonomy" id="85552"/>
    <lineage>
        <taxon>Eukaryota</taxon>
        <taxon>Metazoa</taxon>
        <taxon>Ecdysozoa</taxon>
        <taxon>Arthropoda</taxon>
        <taxon>Crustacea</taxon>
        <taxon>Multicrustacea</taxon>
        <taxon>Malacostraca</taxon>
        <taxon>Eumalacostraca</taxon>
        <taxon>Eucarida</taxon>
        <taxon>Decapoda</taxon>
        <taxon>Pleocyemata</taxon>
        <taxon>Brachyura</taxon>
        <taxon>Eubrachyura</taxon>
        <taxon>Portunoidea</taxon>
        <taxon>Portunidae</taxon>
        <taxon>Portuninae</taxon>
        <taxon>Scylla</taxon>
    </lineage>
</organism>
<comment type="caution">
    <text evidence="7">The sequence shown here is derived from an EMBL/GenBank/DDBJ whole genome shotgun (WGS) entry which is preliminary data.</text>
</comment>
<feature type="transmembrane region" description="Helical" evidence="6">
    <location>
        <begin position="258"/>
        <end position="280"/>
    </location>
</feature>
<dbReference type="Pfam" id="PF10160">
    <property type="entry name" value="Tmemb_40"/>
    <property type="match status" value="1"/>
</dbReference>
<dbReference type="GO" id="GO:0004930">
    <property type="term" value="F:G protein-coupled receptor activity"/>
    <property type="evidence" value="ECO:0007669"/>
    <property type="project" value="TreeGrafter"/>
</dbReference>
<evidence type="ECO:0000256" key="4">
    <source>
        <dbReference type="ARBA" id="ARBA00022989"/>
    </source>
</evidence>
<dbReference type="AlphaFoldDB" id="A0AAW0SWH6"/>
<feature type="transmembrane region" description="Helical" evidence="6">
    <location>
        <begin position="140"/>
        <end position="163"/>
    </location>
</feature>
<dbReference type="EMBL" id="JARAKH010000043">
    <property type="protein sequence ID" value="KAK8379708.1"/>
    <property type="molecule type" value="Genomic_DNA"/>
</dbReference>
<dbReference type="EMBL" id="JARAKH010000043">
    <property type="protein sequence ID" value="KAK8379707.1"/>
    <property type="molecule type" value="Genomic_DNA"/>
</dbReference>
<keyword evidence="4 6" id="KW-1133">Transmembrane helix</keyword>
<evidence type="ECO:0000313" key="7">
    <source>
        <dbReference type="EMBL" id="KAK8379708.1"/>
    </source>
</evidence>
<evidence type="ECO:0000256" key="1">
    <source>
        <dbReference type="ARBA" id="ARBA00004141"/>
    </source>
</evidence>
<feature type="transmembrane region" description="Helical" evidence="6">
    <location>
        <begin position="106"/>
        <end position="128"/>
    </location>
</feature>
<keyword evidence="5 6" id="KW-0472">Membrane</keyword>
<dbReference type="Proteomes" id="UP001487740">
    <property type="component" value="Unassembled WGS sequence"/>
</dbReference>